<evidence type="ECO:0000313" key="2">
    <source>
        <dbReference type="Proteomes" id="UP001596447"/>
    </source>
</evidence>
<dbReference type="InterPro" id="IPR021269">
    <property type="entry name" value="DUF2848"/>
</dbReference>
<dbReference type="AlphaFoldDB" id="A0ABD5Z6F7"/>
<reference evidence="1 2" key="1">
    <citation type="journal article" date="2019" name="Int. J. Syst. Evol. Microbiol.">
        <title>The Global Catalogue of Microorganisms (GCM) 10K type strain sequencing project: providing services to taxonomists for standard genome sequencing and annotation.</title>
        <authorList>
            <consortium name="The Broad Institute Genomics Platform"/>
            <consortium name="The Broad Institute Genome Sequencing Center for Infectious Disease"/>
            <person name="Wu L."/>
            <person name="Ma J."/>
        </authorList>
    </citation>
    <scope>NUCLEOTIDE SEQUENCE [LARGE SCALE GENOMIC DNA]</scope>
    <source>
        <strain evidence="1 2">XZGYJ-43</strain>
    </source>
</reference>
<sequence length="210" mass="22888">MRTCTFTVGGEAVDIVPERVVNAGSTDHGTASASSTEAPPTYPLAPYTLLVDPGRVVVTGEHTSGEAAFGLFVTDRETYVVAASDHTDRDLESVSVRKSKQIAPNVLSERAWRYSVVRDHWDRLELRAWTTTGTGERKLYQEEGLDALLAPEELLETVEKRHGGPMNGTAILSGTVPTTEGVVPGTRFVVELHDPVRDRTLRVGYNVEVV</sequence>
<dbReference type="EMBL" id="JBHTAR010000011">
    <property type="protein sequence ID" value="MFC7200795.1"/>
    <property type="molecule type" value="Genomic_DNA"/>
</dbReference>
<evidence type="ECO:0000313" key="1">
    <source>
        <dbReference type="EMBL" id="MFC7200795.1"/>
    </source>
</evidence>
<organism evidence="1 2">
    <name type="scientific">Halospeciosus flavus</name>
    <dbReference type="NCBI Taxonomy" id="3032283"/>
    <lineage>
        <taxon>Archaea</taxon>
        <taxon>Methanobacteriati</taxon>
        <taxon>Methanobacteriota</taxon>
        <taxon>Stenosarchaea group</taxon>
        <taxon>Halobacteria</taxon>
        <taxon>Halobacteriales</taxon>
        <taxon>Halobacteriaceae</taxon>
        <taxon>Halospeciosus</taxon>
    </lineage>
</organism>
<accession>A0ABD5Z6F7</accession>
<dbReference type="Proteomes" id="UP001596447">
    <property type="component" value="Unassembled WGS sequence"/>
</dbReference>
<dbReference type="Pfam" id="PF11010">
    <property type="entry name" value="DUF2848"/>
    <property type="match status" value="1"/>
</dbReference>
<name>A0ABD5Z6F7_9EURY</name>
<protein>
    <submittedName>
        <fullName evidence="1">DUF2848 family protein</fullName>
    </submittedName>
</protein>
<proteinExistence type="predicted"/>
<dbReference type="RefSeq" id="WP_279527560.1">
    <property type="nucleotide sequence ID" value="NZ_CP122312.1"/>
</dbReference>
<keyword evidence="2" id="KW-1185">Reference proteome</keyword>
<gene>
    <name evidence="1" type="ORF">ACFQJ9_15490</name>
</gene>
<comment type="caution">
    <text evidence="1">The sequence shown here is derived from an EMBL/GenBank/DDBJ whole genome shotgun (WGS) entry which is preliminary data.</text>
</comment>